<feature type="transmembrane region" description="Helical" evidence="16">
    <location>
        <begin position="245"/>
        <end position="266"/>
    </location>
</feature>
<evidence type="ECO:0000256" key="5">
    <source>
        <dbReference type="ARBA" id="ARBA00022692"/>
    </source>
</evidence>
<dbReference type="Pfam" id="PF08022">
    <property type="entry name" value="FAD_binding_8"/>
    <property type="match status" value="1"/>
</dbReference>
<dbReference type="InterPro" id="IPR039261">
    <property type="entry name" value="FNR_nucleotide-bd"/>
</dbReference>
<dbReference type="InterPro" id="IPR013130">
    <property type="entry name" value="Fe3_Rdtase_TM_dom"/>
</dbReference>
<evidence type="ECO:0000256" key="4">
    <source>
        <dbReference type="ARBA" id="ARBA00022448"/>
    </source>
</evidence>
<evidence type="ECO:0000259" key="17">
    <source>
        <dbReference type="PROSITE" id="PS51384"/>
    </source>
</evidence>
<feature type="transmembrane region" description="Helical" evidence="16">
    <location>
        <begin position="587"/>
        <end position="607"/>
    </location>
</feature>
<feature type="domain" description="FAD-binding FR-type" evidence="17">
    <location>
        <begin position="322"/>
        <end position="427"/>
    </location>
</feature>
<keyword evidence="9" id="KW-0560">Oxidoreductase</keyword>
<evidence type="ECO:0000256" key="1">
    <source>
        <dbReference type="ARBA" id="ARBA00001974"/>
    </source>
</evidence>
<dbReference type="Gene3D" id="3.40.50.80">
    <property type="entry name" value="Nucleotide-binding domain of ferredoxin-NADP reductase (FNR) module"/>
    <property type="match status" value="1"/>
</dbReference>
<dbReference type="InterPro" id="IPR013112">
    <property type="entry name" value="FAD-bd_8"/>
</dbReference>
<evidence type="ECO:0000313" key="19">
    <source>
        <dbReference type="Proteomes" id="UP000447434"/>
    </source>
</evidence>
<dbReference type="OrthoDB" id="167398at2759"/>
<dbReference type="AlphaFoldDB" id="A0A6A4QQS7"/>
<comment type="subcellular location">
    <subcellularLocation>
        <location evidence="2">Membrane</location>
        <topology evidence="2">Multi-pass membrane protein</topology>
    </subcellularLocation>
</comment>
<evidence type="ECO:0000256" key="13">
    <source>
        <dbReference type="ARBA" id="ARBA00050970"/>
    </source>
</evidence>
<keyword evidence="19" id="KW-1185">Reference proteome</keyword>
<keyword evidence="4" id="KW-0813">Transport</keyword>
<evidence type="ECO:0000256" key="3">
    <source>
        <dbReference type="ARBA" id="ARBA00006278"/>
    </source>
</evidence>
<dbReference type="PANTHER" id="PTHR11972">
    <property type="entry name" value="NADPH OXIDASE"/>
    <property type="match status" value="1"/>
</dbReference>
<dbReference type="Pfam" id="PF01794">
    <property type="entry name" value="Ferric_reduct"/>
    <property type="match status" value="1"/>
</dbReference>
<evidence type="ECO:0000256" key="14">
    <source>
        <dbReference type="ARBA" id="ARBA00066905"/>
    </source>
</evidence>
<dbReference type="SFLD" id="SFLDG01168">
    <property type="entry name" value="Ferric_reductase_subgroup_(FRE"/>
    <property type="match status" value="1"/>
</dbReference>
<keyword evidence="8 16" id="KW-1133">Transmembrane helix</keyword>
<dbReference type="InterPro" id="IPR050369">
    <property type="entry name" value="RBOH/FRE"/>
</dbReference>
<feature type="transmembrane region" description="Helical" evidence="16">
    <location>
        <begin position="64"/>
        <end position="84"/>
    </location>
</feature>
<dbReference type="GO" id="GO:0046872">
    <property type="term" value="F:metal ion binding"/>
    <property type="evidence" value="ECO:0007669"/>
    <property type="project" value="UniProtKB-KW"/>
</dbReference>
<name>A0A6A4QQS7_LUPAL</name>
<keyword evidence="6" id="KW-0479">Metal-binding</keyword>
<comment type="similarity">
    <text evidence="3">Belongs to the ferric reductase (FRE) family.</text>
</comment>
<feature type="transmembrane region" description="Helical" evidence="16">
    <location>
        <begin position="124"/>
        <end position="149"/>
    </location>
</feature>
<comment type="caution">
    <text evidence="18">The sequence shown here is derived from an EMBL/GenBank/DDBJ whole genome shotgun (WGS) entry which is preliminary data.</text>
</comment>
<keyword evidence="5 16" id="KW-0812">Transmembrane</keyword>
<dbReference type="GO" id="GO:0005886">
    <property type="term" value="C:plasma membrane"/>
    <property type="evidence" value="ECO:0007669"/>
    <property type="project" value="TreeGrafter"/>
</dbReference>
<dbReference type="SFLD" id="SFLDS00052">
    <property type="entry name" value="Ferric_Reductase_Domain"/>
    <property type="match status" value="1"/>
</dbReference>
<feature type="transmembrane region" description="Helical" evidence="16">
    <location>
        <begin position="208"/>
        <end position="233"/>
    </location>
</feature>
<comment type="cofactor">
    <cofactor evidence="1">
        <name>FAD</name>
        <dbReference type="ChEBI" id="CHEBI:57692"/>
    </cofactor>
</comment>
<dbReference type="Pfam" id="PF08030">
    <property type="entry name" value="NAD_binding_6"/>
    <property type="match status" value="1"/>
</dbReference>
<dbReference type="PROSITE" id="PS51384">
    <property type="entry name" value="FAD_FR"/>
    <property type="match status" value="1"/>
</dbReference>
<feature type="transmembrane region" description="Helical" evidence="16">
    <location>
        <begin position="286"/>
        <end position="314"/>
    </location>
</feature>
<feature type="transmembrane region" description="Helical" evidence="16">
    <location>
        <begin position="12"/>
        <end position="33"/>
    </location>
</feature>
<keyword evidence="7" id="KW-0249">Electron transport</keyword>
<evidence type="ECO:0000256" key="7">
    <source>
        <dbReference type="ARBA" id="ARBA00022982"/>
    </source>
</evidence>
<dbReference type="FunFam" id="3.40.50.80:FF:000039">
    <property type="entry name" value="Ferric reduction oxidase 3"/>
    <property type="match status" value="1"/>
</dbReference>
<reference evidence="19" key="1">
    <citation type="journal article" date="2020" name="Nat. Commun.">
        <title>Genome sequence of the cluster root forming white lupin.</title>
        <authorList>
            <person name="Hufnagel B."/>
            <person name="Marques A."/>
            <person name="Soriano A."/>
            <person name="Marques L."/>
            <person name="Divol F."/>
            <person name="Doumas P."/>
            <person name="Sallet E."/>
            <person name="Mancinotti D."/>
            <person name="Carrere S."/>
            <person name="Marande W."/>
            <person name="Arribat S."/>
            <person name="Keller J."/>
            <person name="Huneau C."/>
            <person name="Blein T."/>
            <person name="Aime D."/>
            <person name="Laguerre M."/>
            <person name="Taylor J."/>
            <person name="Schubert V."/>
            <person name="Nelson M."/>
            <person name="Geu-Flores F."/>
            <person name="Crespi M."/>
            <person name="Gallardo-Guerrero K."/>
            <person name="Delaux P.-M."/>
            <person name="Salse J."/>
            <person name="Berges H."/>
            <person name="Guyot R."/>
            <person name="Gouzy J."/>
            <person name="Peret B."/>
        </authorList>
    </citation>
    <scope>NUCLEOTIDE SEQUENCE [LARGE SCALE GENOMIC DNA]</scope>
    <source>
        <strain evidence="19">cv. Amiga</strain>
    </source>
</reference>
<feature type="transmembrane region" description="Helical" evidence="16">
    <location>
        <begin position="169"/>
        <end position="188"/>
    </location>
</feature>
<evidence type="ECO:0000256" key="9">
    <source>
        <dbReference type="ARBA" id="ARBA00023002"/>
    </source>
</evidence>
<comment type="catalytic activity">
    <reaction evidence="13">
        <text>2 a Fe(II)-siderophore + NAD(+) + H(+) = 2 a Fe(III)-siderophore + NADH</text>
        <dbReference type="Rhea" id="RHEA:15061"/>
        <dbReference type="Rhea" id="RHEA-COMP:11342"/>
        <dbReference type="Rhea" id="RHEA-COMP:11344"/>
        <dbReference type="ChEBI" id="CHEBI:15378"/>
        <dbReference type="ChEBI" id="CHEBI:29033"/>
        <dbReference type="ChEBI" id="CHEBI:29034"/>
        <dbReference type="ChEBI" id="CHEBI:57540"/>
        <dbReference type="ChEBI" id="CHEBI:57945"/>
        <dbReference type="EC" id="1.16.1.7"/>
    </reaction>
</comment>
<dbReference type="EC" id="1.16.1.7" evidence="14"/>
<dbReference type="InterPro" id="IPR017927">
    <property type="entry name" value="FAD-bd_FR_type"/>
</dbReference>
<gene>
    <name evidence="18" type="ORF">Lalb_Chr04g0259141</name>
</gene>
<evidence type="ECO:0000256" key="6">
    <source>
        <dbReference type="ARBA" id="ARBA00022723"/>
    </source>
</evidence>
<dbReference type="SUPFAM" id="SSF52343">
    <property type="entry name" value="Ferredoxin reductase-like, C-terminal NADP-linked domain"/>
    <property type="match status" value="1"/>
</dbReference>
<evidence type="ECO:0000256" key="11">
    <source>
        <dbReference type="ARBA" id="ARBA00023065"/>
    </source>
</evidence>
<accession>A0A6A4QQS7</accession>
<keyword evidence="11" id="KW-0406">Ion transport</keyword>
<sequence length="711" mass="80350">MKRSHSQETCGMVQSAIRIVALVVFVGWIFIWIMSPTNTYKEKWFPQFQPKTTSIYFGKQGSRILVNTFPIIFIAVLGCIYLHIAKKSNGSNMDRCNGKKHETTIWNRSIIIKGPLGIVSGTEVAFLIMFIALVIWSFTIYMYNGFATITPKLAAKASTKVWEMRLESAALRLGLMGNICLSFLFFPVARGSSVLPLFGLTSESSIKYHIWLGHTLMILLTSHGLCYIIYWALTNQISQMLKWNTTGAANIAGELALIFGLLMWIATTQRIRRKMFELFFYTHNLYILFIMFFIFHIGISYACIMLPGFYLFLVDRYLRFLQSRHQVRLISARVLPCETVELNFSKSHGLTYNPTSIMFINIPSISKLQWHPFSVTSNSNLEQDKISVVIKSEGTWTKNLYKLLSSPSTIDRLGVSVEGPYGPASTNYLRHDTLVLISGGSGITPFISIIREFLFLNTKIKCKTPNIILICVFRKSSSLSMIDLILPISTIPYDISNMKLQIEAYITKDKEPLLNIQTYLQTKWFKPNPTDAPIYAILGSNGWLWLGAIISTSFIIFLIIIGIFIRYYIFPIEHNSNNIFSSPLRSFLHMLIICVSIIIVASVAFLLNKKHGAKEEKKIQDLEGSPPTTSSSSTSSNTDIELESLPFESFVQVTNVHYGIRPNLKRLLFEIQGSSVGVLAAGPKKMRHEVAAICSSGLANNLHFESISFSW</sequence>
<evidence type="ECO:0000256" key="10">
    <source>
        <dbReference type="ARBA" id="ARBA00023004"/>
    </source>
</evidence>
<feature type="compositionally biased region" description="Low complexity" evidence="15">
    <location>
        <begin position="625"/>
        <end position="636"/>
    </location>
</feature>
<keyword evidence="10" id="KW-0408">Iron</keyword>
<evidence type="ECO:0000313" key="18">
    <source>
        <dbReference type="EMBL" id="KAE9615802.1"/>
    </source>
</evidence>
<keyword evidence="12 16" id="KW-0472">Membrane</keyword>
<organism evidence="18 19">
    <name type="scientific">Lupinus albus</name>
    <name type="common">White lupine</name>
    <name type="synonym">Lupinus termis</name>
    <dbReference type="NCBI Taxonomy" id="3870"/>
    <lineage>
        <taxon>Eukaryota</taxon>
        <taxon>Viridiplantae</taxon>
        <taxon>Streptophyta</taxon>
        <taxon>Embryophyta</taxon>
        <taxon>Tracheophyta</taxon>
        <taxon>Spermatophyta</taxon>
        <taxon>Magnoliopsida</taxon>
        <taxon>eudicotyledons</taxon>
        <taxon>Gunneridae</taxon>
        <taxon>Pentapetalae</taxon>
        <taxon>rosids</taxon>
        <taxon>fabids</taxon>
        <taxon>Fabales</taxon>
        <taxon>Fabaceae</taxon>
        <taxon>Papilionoideae</taxon>
        <taxon>50 kb inversion clade</taxon>
        <taxon>genistoids sensu lato</taxon>
        <taxon>core genistoids</taxon>
        <taxon>Genisteae</taxon>
        <taxon>Lupinus</taxon>
    </lineage>
</organism>
<evidence type="ECO:0000256" key="8">
    <source>
        <dbReference type="ARBA" id="ARBA00022989"/>
    </source>
</evidence>
<dbReference type="PANTHER" id="PTHR11972:SF41">
    <property type="entry name" value="FERRIC REDUCTION OXIDASE 2"/>
    <property type="match status" value="1"/>
</dbReference>
<proteinExistence type="inferred from homology"/>
<dbReference type="GO" id="GO:0140618">
    <property type="term" value="F:ferric-chelate reductase (NADH) activity"/>
    <property type="evidence" value="ECO:0007669"/>
    <property type="project" value="UniProtKB-EC"/>
</dbReference>
<evidence type="ECO:0000256" key="15">
    <source>
        <dbReference type="SAM" id="MobiDB-lite"/>
    </source>
</evidence>
<dbReference type="InterPro" id="IPR013121">
    <property type="entry name" value="Fe_red_NAD-bd_6"/>
</dbReference>
<evidence type="ECO:0000256" key="16">
    <source>
        <dbReference type="SAM" id="Phobius"/>
    </source>
</evidence>
<dbReference type="GO" id="GO:0006811">
    <property type="term" value="P:monoatomic ion transport"/>
    <property type="evidence" value="ECO:0007669"/>
    <property type="project" value="UniProtKB-KW"/>
</dbReference>
<feature type="transmembrane region" description="Helical" evidence="16">
    <location>
        <begin position="543"/>
        <end position="567"/>
    </location>
</feature>
<evidence type="ECO:0000256" key="2">
    <source>
        <dbReference type="ARBA" id="ARBA00004141"/>
    </source>
</evidence>
<feature type="region of interest" description="Disordered" evidence="15">
    <location>
        <begin position="617"/>
        <end position="637"/>
    </location>
</feature>
<dbReference type="Proteomes" id="UP000447434">
    <property type="component" value="Chromosome 4"/>
</dbReference>
<protein>
    <recommendedName>
        <fullName evidence="14">ferric-chelate reductase (NADH)</fullName>
        <ecNumber evidence="14">1.16.1.7</ecNumber>
    </recommendedName>
</protein>
<dbReference type="CDD" id="cd06186">
    <property type="entry name" value="NOX_Duox_like_FAD_NADP"/>
    <property type="match status" value="1"/>
</dbReference>
<evidence type="ECO:0000256" key="12">
    <source>
        <dbReference type="ARBA" id="ARBA00023136"/>
    </source>
</evidence>
<dbReference type="EMBL" id="WOCE01000004">
    <property type="protein sequence ID" value="KAE9615802.1"/>
    <property type="molecule type" value="Genomic_DNA"/>
</dbReference>